<organism evidence="1 2">
    <name type="scientific">Streptomyces purpureus</name>
    <dbReference type="NCBI Taxonomy" id="1951"/>
    <lineage>
        <taxon>Bacteria</taxon>
        <taxon>Bacillati</taxon>
        <taxon>Actinomycetota</taxon>
        <taxon>Actinomycetes</taxon>
        <taxon>Kitasatosporales</taxon>
        <taxon>Streptomycetaceae</taxon>
        <taxon>Streptomyces</taxon>
    </lineage>
</organism>
<sequence length="74" mass="7878">MRWLGLTGGTAEGIEELGLGGTAERPLRAIAEFCGIEDVSVRLLYGTELSGVPRDLRPARVREILAAAEEAVTP</sequence>
<proteinExistence type="predicted"/>
<dbReference type="EMBL" id="BMQQ01000020">
    <property type="protein sequence ID" value="GGT48157.1"/>
    <property type="molecule type" value="Genomic_DNA"/>
</dbReference>
<name>A0A918HAE5_9ACTN</name>
<dbReference type="RefSeq" id="WP_267907292.1">
    <property type="nucleotide sequence ID" value="NZ_BMQQ01000020.1"/>
</dbReference>
<gene>
    <name evidence="1" type="ORF">GCM10014713_48050</name>
</gene>
<comment type="caution">
    <text evidence="1">The sequence shown here is derived from an EMBL/GenBank/DDBJ whole genome shotgun (WGS) entry which is preliminary data.</text>
</comment>
<evidence type="ECO:0000313" key="1">
    <source>
        <dbReference type="EMBL" id="GGT48157.1"/>
    </source>
</evidence>
<dbReference type="AlphaFoldDB" id="A0A918HAE5"/>
<protein>
    <submittedName>
        <fullName evidence="1">Uncharacterized protein</fullName>
    </submittedName>
</protein>
<reference evidence="1" key="1">
    <citation type="journal article" date="2014" name="Int. J. Syst. Evol. Microbiol.">
        <title>Complete genome sequence of Corynebacterium casei LMG S-19264T (=DSM 44701T), isolated from a smear-ripened cheese.</title>
        <authorList>
            <consortium name="US DOE Joint Genome Institute (JGI-PGF)"/>
            <person name="Walter F."/>
            <person name="Albersmeier A."/>
            <person name="Kalinowski J."/>
            <person name="Ruckert C."/>
        </authorList>
    </citation>
    <scope>NUCLEOTIDE SEQUENCE</scope>
    <source>
        <strain evidence="1">JCM 3172</strain>
    </source>
</reference>
<reference evidence="1" key="2">
    <citation type="submission" date="2020-09" db="EMBL/GenBank/DDBJ databases">
        <authorList>
            <person name="Sun Q."/>
            <person name="Ohkuma M."/>
        </authorList>
    </citation>
    <scope>NUCLEOTIDE SEQUENCE</scope>
    <source>
        <strain evidence="1">JCM 3172</strain>
    </source>
</reference>
<dbReference type="Proteomes" id="UP000619486">
    <property type="component" value="Unassembled WGS sequence"/>
</dbReference>
<keyword evidence="2" id="KW-1185">Reference proteome</keyword>
<accession>A0A918HAE5</accession>
<evidence type="ECO:0000313" key="2">
    <source>
        <dbReference type="Proteomes" id="UP000619486"/>
    </source>
</evidence>